<dbReference type="InterPro" id="IPR004114">
    <property type="entry name" value="THUMP_dom"/>
</dbReference>
<dbReference type="CDD" id="cd11717">
    <property type="entry name" value="THUMP_THUMPD1_like"/>
    <property type="match status" value="1"/>
</dbReference>
<accession>A0A086T0P1</accession>
<feature type="region of interest" description="Disordered" evidence="2">
    <location>
        <begin position="214"/>
        <end position="236"/>
    </location>
</feature>
<name>A0A086T0P1_HAPC1</name>
<keyword evidence="5" id="KW-1185">Reference proteome</keyword>
<evidence type="ECO:0000313" key="4">
    <source>
        <dbReference type="EMBL" id="KFH42923.1"/>
    </source>
</evidence>
<organism evidence="4 5">
    <name type="scientific">Hapsidospora chrysogenum (strain ATCC 11550 / CBS 779.69 / DSM 880 / IAM 14645 / JCM 23072 / IMI 49137)</name>
    <name type="common">Acremonium chrysogenum</name>
    <dbReference type="NCBI Taxonomy" id="857340"/>
    <lineage>
        <taxon>Eukaryota</taxon>
        <taxon>Fungi</taxon>
        <taxon>Dikarya</taxon>
        <taxon>Ascomycota</taxon>
        <taxon>Pezizomycotina</taxon>
        <taxon>Sordariomycetes</taxon>
        <taxon>Hypocreomycetidae</taxon>
        <taxon>Hypocreales</taxon>
        <taxon>Bionectriaceae</taxon>
        <taxon>Hapsidospora</taxon>
    </lineage>
</organism>
<dbReference type="Gene3D" id="3.30.2300.10">
    <property type="entry name" value="THUMP superfamily"/>
    <property type="match status" value="1"/>
</dbReference>
<dbReference type="GO" id="GO:0003723">
    <property type="term" value="F:RNA binding"/>
    <property type="evidence" value="ECO:0007669"/>
    <property type="project" value="UniProtKB-UniRule"/>
</dbReference>
<evidence type="ECO:0000256" key="2">
    <source>
        <dbReference type="SAM" id="MobiDB-lite"/>
    </source>
</evidence>
<comment type="caution">
    <text evidence="4">The sequence shown here is derived from an EMBL/GenBank/DDBJ whole genome shotgun (WGS) entry which is preliminary data.</text>
</comment>
<dbReference type="Proteomes" id="UP000029964">
    <property type="component" value="Unassembled WGS sequence"/>
</dbReference>
<dbReference type="PROSITE" id="PS51165">
    <property type="entry name" value="THUMP"/>
    <property type="match status" value="1"/>
</dbReference>
<feature type="domain" description="THUMP" evidence="3">
    <location>
        <begin position="166"/>
        <end position="296"/>
    </location>
</feature>
<dbReference type="Pfam" id="PF02926">
    <property type="entry name" value="THUMP"/>
    <property type="match status" value="1"/>
</dbReference>
<dbReference type="InterPro" id="IPR040183">
    <property type="entry name" value="THUMPD1-like"/>
</dbReference>
<dbReference type="HOGENOM" id="CLU_039352_2_0_1"/>
<dbReference type="GO" id="GO:0006400">
    <property type="term" value="P:tRNA modification"/>
    <property type="evidence" value="ECO:0007669"/>
    <property type="project" value="InterPro"/>
</dbReference>
<protein>
    <submittedName>
        <fullName evidence="4">tRNA acetyltransferase-like protein</fullName>
    </submittedName>
</protein>
<dbReference type="SUPFAM" id="SSF143437">
    <property type="entry name" value="THUMP domain-like"/>
    <property type="match status" value="1"/>
</dbReference>
<feature type="region of interest" description="Disordered" evidence="2">
    <location>
        <begin position="1"/>
        <end position="39"/>
    </location>
</feature>
<feature type="compositionally biased region" description="Acidic residues" evidence="2">
    <location>
        <begin position="97"/>
        <end position="106"/>
    </location>
</feature>
<dbReference type="OrthoDB" id="367221at2759"/>
<evidence type="ECO:0000259" key="3">
    <source>
        <dbReference type="PROSITE" id="PS51165"/>
    </source>
</evidence>
<dbReference type="AlphaFoldDB" id="A0A086T0P1"/>
<dbReference type="PANTHER" id="PTHR13452">
    <property type="entry name" value="THUMP DOMAIN CONTAINING PROTEIN 1-RELATED"/>
    <property type="match status" value="1"/>
</dbReference>
<gene>
    <name evidence="4" type="ORF">ACRE_063650</name>
</gene>
<dbReference type="EMBL" id="JPKY01000082">
    <property type="protein sequence ID" value="KFH42923.1"/>
    <property type="molecule type" value="Genomic_DNA"/>
</dbReference>
<keyword evidence="4" id="KW-0808">Transferase</keyword>
<sequence length="332" mass="36553">MADNKRKQGPGGTSNGSAPKRSKGGSAGRWKTPHHQAKLSHRVEMGKTLEVGDQGIWVTYARGMKTKAIREIDELCQEYGESLYGIPRDPGPGEDQTREEDGEDGGPADIEASIQKELSDMKPAKAESRKIFSIVPADVECLLFIKTMAPVEPVEFVRKICQDARDCTDIMQRKTKYINRLTPISTTDKASDSGIVRAARAAMAPYFDLVKVEGQDESSGPDAGEESKKEKNEGSGPKYAYAIRQSIRVNITVKSDALIKKVASLVQPEHKVNLTKPDKVVLVHVYQMLCGVSVVDGAEWESLKRYNMNELYLQAAEKQKEARKTEGNTAPA</sequence>
<proteinExistence type="predicted"/>
<dbReference type="GO" id="GO:0016740">
    <property type="term" value="F:transferase activity"/>
    <property type="evidence" value="ECO:0007669"/>
    <property type="project" value="UniProtKB-KW"/>
</dbReference>
<keyword evidence="1" id="KW-0694">RNA-binding</keyword>
<feature type="region of interest" description="Disordered" evidence="2">
    <location>
        <begin position="83"/>
        <end position="108"/>
    </location>
</feature>
<evidence type="ECO:0000256" key="1">
    <source>
        <dbReference type="PROSITE-ProRule" id="PRU00529"/>
    </source>
</evidence>
<evidence type="ECO:0000313" key="5">
    <source>
        <dbReference type="Proteomes" id="UP000029964"/>
    </source>
</evidence>
<dbReference type="PANTHER" id="PTHR13452:SF10">
    <property type="entry name" value="THUMP DOMAIN-CONTAINING PROTEIN 1"/>
    <property type="match status" value="1"/>
</dbReference>
<reference evidence="5" key="1">
    <citation type="journal article" date="2014" name="Genome Announc.">
        <title>Genome sequence and annotation of Acremonium chrysogenum, producer of the beta-lactam antibiotic cephalosporin C.</title>
        <authorList>
            <person name="Terfehr D."/>
            <person name="Dahlmann T.A."/>
            <person name="Specht T."/>
            <person name="Zadra I."/>
            <person name="Kuernsteiner H."/>
            <person name="Kueck U."/>
        </authorList>
    </citation>
    <scope>NUCLEOTIDE SEQUENCE [LARGE SCALE GENOMIC DNA]</scope>
    <source>
        <strain evidence="5">ATCC 11550 / CBS 779.69 / DSM 880 / IAM 14645 / JCM 23072 / IMI 49137</strain>
    </source>
</reference>
<dbReference type="STRING" id="857340.A0A086T0P1"/>